<sequence length="131" mass="13454">MKTDAALVLVSHSERLAEGARELISSMAQDVPILIAAGDGEGGLGTRSEGIVEAVQSANAEHVLLIFDLGSALMNAEMASELLAAEGHEVTVVDAPFVEGAMVAAMALQVGKGVSEAIKEAEASRQQLKKG</sequence>
<evidence type="ECO:0000256" key="4">
    <source>
        <dbReference type="ARBA" id="ARBA00022679"/>
    </source>
</evidence>
<dbReference type="InterPro" id="IPR036662">
    <property type="entry name" value="PTS_EIIA_man-typ_sf"/>
</dbReference>
<accession>A0A1G6J931</accession>
<dbReference type="GO" id="GO:0009401">
    <property type="term" value="P:phosphoenolpyruvate-dependent sugar phosphotransferase system"/>
    <property type="evidence" value="ECO:0007669"/>
    <property type="project" value="InterPro"/>
</dbReference>
<dbReference type="GO" id="GO:0019563">
    <property type="term" value="P:glycerol catabolic process"/>
    <property type="evidence" value="ECO:0007669"/>
    <property type="project" value="InterPro"/>
</dbReference>
<dbReference type="OrthoDB" id="7065393at2"/>
<protein>
    <recommendedName>
        <fullName evidence="3">phosphoenolpyruvate--glycerone phosphotransferase</fullName>
        <ecNumber evidence="3">2.7.1.121</ecNumber>
    </recommendedName>
</protein>
<dbReference type="InterPro" id="IPR012844">
    <property type="entry name" value="DhaM_N"/>
</dbReference>
<dbReference type="Gene3D" id="3.40.50.510">
    <property type="entry name" value="Phosphotransferase system, mannose-type IIA component"/>
    <property type="match status" value="1"/>
</dbReference>
<dbReference type="InterPro" id="IPR039643">
    <property type="entry name" value="DhaM"/>
</dbReference>
<evidence type="ECO:0000256" key="5">
    <source>
        <dbReference type="ARBA" id="ARBA00046577"/>
    </source>
</evidence>
<dbReference type="PANTHER" id="PTHR38594">
    <property type="entry name" value="PEP-DEPENDENT DIHYDROXYACETONE KINASE, PHOSPHORYL DONOR SUBUNIT DHAM"/>
    <property type="match status" value="1"/>
</dbReference>
<dbReference type="EC" id="2.7.1.121" evidence="3"/>
<keyword evidence="8" id="KW-1185">Reference proteome</keyword>
<dbReference type="PANTHER" id="PTHR38594:SF1">
    <property type="entry name" value="PEP-DEPENDENT DIHYDROXYACETONE KINASE, PHOSPHORYL DONOR SUBUNIT DHAM"/>
    <property type="match status" value="1"/>
</dbReference>
<name>A0A1G6J931_9BACL</name>
<evidence type="ECO:0000313" key="7">
    <source>
        <dbReference type="EMBL" id="SDC14426.1"/>
    </source>
</evidence>
<dbReference type="GO" id="GO:0016020">
    <property type="term" value="C:membrane"/>
    <property type="evidence" value="ECO:0007669"/>
    <property type="project" value="InterPro"/>
</dbReference>
<comment type="catalytic activity">
    <reaction evidence="1">
        <text>dihydroxyacetone + phosphoenolpyruvate = dihydroxyacetone phosphate + pyruvate</text>
        <dbReference type="Rhea" id="RHEA:18381"/>
        <dbReference type="ChEBI" id="CHEBI:15361"/>
        <dbReference type="ChEBI" id="CHEBI:16016"/>
        <dbReference type="ChEBI" id="CHEBI:57642"/>
        <dbReference type="ChEBI" id="CHEBI:58702"/>
        <dbReference type="EC" id="2.7.1.121"/>
    </reaction>
</comment>
<dbReference type="InterPro" id="IPR004701">
    <property type="entry name" value="PTS_EIIA_man-typ"/>
</dbReference>
<dbReference type="SUPFAM" id="SSF53062">
    <property type="entry name" value="PTS system fructose IIA component-like"/>
    <property type="match status" value="1"/>
</dbReference>
<evidence type="ECO:0000256" key="1">
    <source>
        <dbReference type="ARBA" id="ARBA00001113"/>
    </source>
</evidence>
<dbReference type="Proteomes" id="UP000199387">
    <property type="component" value="Unassembled WGS sequence"/>
</dbReference>
<evidence type="ECO:0000259" key="6">
    <source>
        <dbReference type="PROSITE" id="PS51096"/>
    </source>
</evidence>
<comment type="subunit">
    <text evidence="5">Homodimer. The dihydroxyacetone kinase complex is composed of a homodimer of DhaM, a homodimer of DhaK and the subunit DhaL.</text>
</comment>
<gene>
    <name evidence="7" type="ORF">SAMN04488112_103206</name>
</gene>
<organism evidence="7 8">
    <name type="scientific">Melghirimyces thermohalophilus</name>
    <dbReference type="NCBI Taxonomy" id="1236220"/>
    <lineage>
        <taxon>Bacteria</taxon>
        <taxon>Bacillati</taxon>
        <taxon>Bacillota</taxon>
        <taxon>Bacilli</taxon>
        <taxon>Bacillales</taxon>
        <taxon>Thermoactinomycetaceae</taxon>
        <taxon>Melghirimyces</taxon>
    </lineage>
</organism>
<dbReference type="Pfam" id="PF03610">
    <property type="entry name" value="EIIA-man"/>
    <property type="match status" value="1"/>
</dbReference>
<dbReference type="EMBL" id="FMZA01000003">
    <property type="protein sequence ID" value="SDC14426.1"/>
    <property type="molecule type" value="Genomic_DNA"/>
</dbReference>
<evidence type="ECO:0000256" key="3">
    <source>
        <dbReference type="ARBA" id="ARBA00012095"/>
    </source>
</evidence>
<dbReference type="STRING" id="1236220.SAMN04488112_103206"/>
<dbReference type="PROSITE" id="PS51096">
    <property type="entry name" value="PTS_EIIA_TYPE_4"/>
    <property type="match status" value="1"/>
</dbReference>
<comment type="function">
    <text evidence="2">Component of the dihydroxyacetone kinase complex, which is responsible for the phosphoenolpyruvate (PEP)-dependent phosphorylation of dihydroxyacetone. DhaM serves as the phosphoryl donor. Is phosphorylated by phosphoenolpyruvate in an EI- and HPr-dependent reaction, and a phosphorelay system on histidine residues finally leads to phosphoryl transfer to DhaL and dihydroxyacetone.</text>
</comment>
<evidence type="ECO:0000256" key="2">
    <source>
        <dbReference type="ARBA" id="ARBA00002788"/>
    </source>
</evidence>
<proteinExistence type="predicted"/>
<dbReference type="AlphaFoldDB" id="A0A1G6J931"/>
<keyword evidence="7" id="KW-0418">Kinase</keyword>
<feature type="domain" description="PTS EIIA type-4" evidence="6">
    <location>
        <begin position="4"/>
        <end position="128"/>
    </location>
</feature>
<keyword evidence="4" id="KW-0808">Transferase</keyword>
<evidence type="ECO:0000313" key="8">
    <source>
        <dbReference type="Proteomes" id="UP000199387"/>
    </source>
</evidence>
<reference evidence="7 8" key="1">
    <citation type="submission" date="2016-10" db="EMBL/GenBank/DDBJ databases">
        <authorList>
            <person name="de Groot N.N."/>
        </authorList>
    </citation>
    <scope>NUCLEOTIDE SEQUENCE [LARGE SCALE GENOMIC DNA]</scope>
    <source>
        <strain evidence="7 8">DSM 45514</strain>
    </source>
</reference>
<dbReference type="RefSeq" id="WP_091566687.1">
    <property type="nucleotide sequence ID" value="NZ_FMZA01000003.1"/>
</dbReference>
<dbReference type="NCBIfam" id="TIGR02364">
    <property type="entry name" value="dha_pts"/>
    <property type="match status" value="1"/>
</dbReference>
<dbReference type="GO" id="GO:0047324">
    <property type="term" value="F:phosphoenolpyruvate-glycerone phosphotransferase activity"/>
    <property type="evidence" value="ECO:0007669"/>
    <property type="project" value="UniProtKB-EC"/>
</dbReference>